<reference evidence="1" key="1">
    <citation type="submission" date="2018-02" db="EMBL/GenBank/DDBJ databases">
        <title>Rhizophora mucronata_Transcriptome.</title>
        <authorList>
            <person name="Meera S.P."/>
            <person name="Sreeshan A."/>
            <person name="Augustine A."/>
        </authorList>
    </citation>
    <scope>NUCLEOTIDE SEQUENCE</scope>
    <source>
        <tissue evidence="1">Leaf</tissue>
    </source>
</reference>
<dbReference type="AlphaFoldDB" id="A0A2P2P6M9"/>
<evidence type="ECO:0000313" key="1">
    <source>
        <dbReference type="EMBL" id="MBX50271.1"/>
    </source>
</evidence>
<organism evidence="1">
    <name type="scientific">Rhizophora mucronata</name>
    <name type="common">Asiatic mangrove</name>
    <dbReference type="NCBI Taxonomy" id="61149"/>
    <lineage>
        <taxon>Eukaryota</taxon>
        <taxon>Viridiplantae</taxon>
        <taxon>Streptophyta</taxon>
        <taxon>Embryophyta</taxon>
        <taxon>Tracheophyta</taxon>
        <taxon>Spermatophyta</taxon>
        <taxon>Magnoliopsida</taxon>
        <taxon>eudicotyledons</taxon>
        <taxon>Gunneridae</taxon>
        <taxon>Pentapetalae</taxon>
        <taxon>rosids</taxon>
        <taxon>fabids</taxon>
        <taxon>Malpighiales</taxon>
        <taxon>Rhizophoraceae</taxon>
        <taxon>Rhizophora</taxon>
    </lineage>
</organism>
<protein>
    <submittedName>
        <fullName evidence="1">Uncharacterized protein</fullName>
    </submittedName>
</protein>
<dbReference type="EMBL" id="GGEC01069787">
    <property type="protein sequence ID" value="MBX50271.1"/>
    <property type="molecule type" value="Transcribed_RNA"/>
</dbReference>
<proteinExistence type="predicted"/>
<name>A0A2P2P6M9_RHIMU</name>
<sequence length="19" mass="2280">MLSLQFQKSKRLKLYLIVA</sequence>
<accession>A0A2P2P6M9</accession>